<dbReference type="AlphaFoldDB" id="A0A5C1QP62"/>
<keyword evidence="2" id="KW-0238">DNA-binding</keyword>
<reference evidence="5 6" key="1">
    <citation type="submission" date="2019-02" db="EMBL/GenBank/DDBJ databases">
        <title>Complete Genome Sequence and Methylome Analysis of free living Spirochaetas.</title>
        <authorList>
            <person name="Fomenkov A."/>
            <person name="Dubinina G."/>
            <person name="Leshcheva N."/>
            <person name="Mikheeva N."/>
            <person name="Grabovich M."/>
            <person name="Vincze T."/>
            <person name="Roberts R.J."/>
        </authorList>
    </citation>
    <scope>NUCLEOTIDE SEQUENCE [LARGE SCALE GENOMIC DNA]</scope>
    <source>
        <strain evidence="5 6">K2</strain>
    </source>
</reference>
<protein>
    <submittedName>
        <fullName evidence="5">Transcriptional regulator</fullName>
    </submittedName>
</protein>
<dbReference type="InterPro" id="IPR001845">
    <property type="entry name" value="HTH_ArsR_DNA-bd_dom"/>
</dbReference>
<feature type="domain" description="HTH arsR-type" evidence="4">
    <location>
        <begin position="1"/>
        <end position="103"/>
    </location>
</feature>
<dbReference type="Proteomes" id="UP000324209">
    <property type="component" value="Chromosome"/>
</dbReference>
<dbReference type="PANTHER" id="PTHR33154">
    <property type="entry name" value="TRANSCRIPTIONAL REGULATOR, ARSR FAMILY"/>
    <property type="match status" value="1"/>
</dbReference>
<organism evidence="5 6">
    <name type="scientific">Oceanispirochaeta crateris</name>
    <dbReference type="NCBI Taxonomy" id="2518645"/>
    <lineage>
        <taxon>Bacteria</taxon>
        <taxon>Pseudomonadati</taxon>
        <taxon>Spirochaetota</taxon>
        <taxon>Spirochaetia</taxon>
        <taxon>Spirochaetales</taxon>
        <taxon>Spirochaetaceae</taxon>
        <taxon>Oceanispirochaeta</taxon>
    </lineage>
</organism>
<dbReference type="SMART" id="SM00418">
    <property type="entry name" value="HTH_ARSR"/>
    <property type="match status" value="1"/>
</dbReference>
<dbReference type="EMBL" id="CP036150">
    <property type="protein sequence ID" value="QEN09763.1"/>
    <property type="molecule type" value="Genomic_DNA"/>
</dbReference>
<evidence type="ECO:0000256" key="1">
    <source>
        <dbReference type="ARBA" id="ARBA00023015"/>
    </source>
</evidence>
<keyword evidence="3" id="KW-0804">Transcription</keyword>
<gene>
    <name evidence="5" type="ORF">EXM22_17895</name>
</gene>
<dbReference type="CDD" id="cd00090">
    <property type="entry name" value="HTH_ARSR"/>
    <property type="match status" value="1"/>
</dbReference>
<proteinExistence type="predicted"/>
<dbReference type="Gene3D" id="1.10.10.10">
    <property type="entry name" value="Winged helix-like DNA-binding domain superfamily/Winged helix DNA-binding domain"/>
    <property type="match status" value="1"/>
</dbReference>
<dbReference type="InterPro" id="IPR011991">
    <property type="entry name" value="ArsR-like_HTH"/>
</dbReference>
<evidence type="ECO:0000313" key="5">
    <source>
        <dbReference type="EMBL" id="QEN09763.1"/>
    </source>
</evidence>
<accession>A0A5C1QP62</accession>
<evidence type="ECO:0000313" key="6">
    <source>
        <dbReference type="Proteomes" id="UP000324209"/>
    </source>
</evidence>
<name>A0A5C1QP62_9SPIO</name>
<dbReference type="InterPro" id="IPR051081">
    <property type="entry name" value="HTH_MetalResp_TranReg"/>
</dbReference>
<dbReference type="GO" id="GO:0003677">
    <property type="term" value="F:DNA binding"/>
    <property type="evidence" value="ECO:0007669"/>
    <property type="project" value="UniProtKB-KW"/>
</dbReference>
<dbReference type="PROSITE" id="PS50987">
    <property type="entry name" value="HTH_ARSR_2"/>
    <property type="match status" value="1"/>
</dbReference>
<dbReference type="InterPro" id="IPR036390">
    <property type="entry name" value="WH_DNA-bd_sf"/>
</dbReference>
<dbReference type="PANTHER" id="PTHR33154:SF33">
    <property type="entry name" value="TRANSCRIPTIONAL REPRESSOR SDPR"/>
    <property type="match status" value="1"/>
</dbReference>
<sequence length="103" mass="12225">MNVEKIFKALSNPLRVQILYWLKDPKIHFPPMEHLPDDQKGKGYVCVSVIQEKSGITQSTISQYLQIMKEADLLRSHRIGQWTYYQRNEKIILEFAEYIKKDL</sequence>
<evidence type="ECO:0000256" key="2">
    <source>
        <dbReference type="ARBA" id="ARBA00023125"/>
    </source>
</evidence>
<evidence type="ECO:0000256" key="3">
    <source>
        <dbReference type="ARBA" id="ARBA00023163"/>
    </source>
</evidence>
<dbReference type="OrthoDB" id="9790747at2"/>
<keyword evidence="6" id="KW-1185">Reference proteome</keyword>
<dbReference type="KEGG" id="ock:EXM22_17895"/>
<dbReference type="GO" id="GO:0003700">
    <property type="term" value="F:DNA-binding transcription factor activity"/>
    <property type="evidence" value="ECO:0007669"/>
    <property type="project" value="InterPro"/>
</dbReference>
<dbReference type="InterPro" id="IPR036388">
    <property type="entry name" value="WH-like_DNA-bd_sf"/>
</dbReference>
<dbReference type="SUPFAM" id="SSF46785">
    <property type="entry name" value="Winged helix' DNA-binding domain"/>
    <property type="match status" value="1"/>
</dbReference>
<keyword evidence="1" id="KW-0805">Transcription regulation</keyword>
<evidence type="ECO:0000259" key="4">
    <source>
        <dbReference type="PROSITE" id="PS50987"/>
    </source>
</evidence>